<feature type="compositionally biased region" description="Polar residues" evidence="1">
    <location>
        <begin position="156"/>
        <end position="165"/>
    </location>
</feature>
<dbReference type="Proteomes" id="UP000053647">
    <property type="component" value="Unassembled WGS sequence"/>
</dbReference>
<gene>
    <name evidence="2" type="ORF">PAXINDRAFT_16984</name>
</gene>
<reference evidence="3" key="2">
    <citation type="submission" date="2015-01" db="EMBL/GenBank/DDBJ databases">
        <title>Evolutionary Origins and Diversification of the Mycorrhizal Mutualists.</title>
        <authorList>
            <consortium name="DOE Joint Genome Institute"/>
            <consortium name="Mycorrhizal Genomics Consortium"/>
            <person name="Kohler A."/>
            <person name="Kuo A."/>
            <person name="Nagy L.G."/>
            <person name="Floudas D."/>
            <person name="Copeland A."/>
            <person name="Barry K.W."/>
            <person name="Cichocki N."/>
            <person name="Veneault-Fourrey C."/>
            <person name="LaButti K."/>
            <person name="Lindquist E.A."/>
            <person name="Lipzen A."/>
            <person name="Lundell T."/>
            <person name="Morin E."/>
            <person name="Murat C."/>
            <person name="Riley R."/>
            <person name="Ohm R."/>
            <person name="Sun H."/>
            <person name="Tunlid A."/>
            <person name="Henrissat B."/>
            <person name="Grigoriev I.V."/>
            <person name="Hibbett D.S."/>
            <person name="Martin F."/>
        </authorList>
    </citation>
    <scope>NUCLEOTIDE SEQUENCE [LARGE SCALE GENOMIC DNA]</scope>
    <source>
        <strain evidence="3">ATCC 200175</strain>
    </source>
</reference>
<feature type="compositionally biased region" description="Acidic residues" evidence="1">
    <location>
        <begin position="144"/>
        <end position="153"/>
    </location>
</feature>
<keyword evidence="3" id="KW-1185">Reference proteome</keyword>
<evidence type="ECO:0000313" key="3">
    <source>
        <dbReference type="Proteomes" id="UP000053647"/>
    </source>
</evidence>
<dbReference type="OrthoDB" id="2676001at2759"/>
<dbReference type="AlphaFoldDB" id="A0A0C9TQC5"/>
<proteinExistence type="predicted"/>
<evidence type="ECO:0000256" key="1">
    <source>
        <dbReference type="SAM" id="MobiDB-lite"/>
    </source>
</evidence>
<sequence>MISLYKALQISADQEAHALHVERIPSKHLKKEPESPEPVVTHPSAPFGDESREPKEDQPLEDVMVDLDHELYNLISPYPPTSPPLSARSEPEDENQPIASSSQVMLEDKDERVEDKYPGAGKFIRMAEPLYQQWRSYFERGGENGDEDIEMEDGTNAVNQESSRYSPFASELDWRVA</sequence>
<name>A0A0C9TQC5_PAXIN</name>
<reference evidence="2 3" key="1">
    <citation type="submission" date="2014-06" db="EMBL/GenBank/DDBJ databases">
        <authorList>
            <consortium name="DOE Joint Genome Institute"/>
            <person name="Kuo A."/>
            <person name="Kohler A."/>
            <person name="Nagy L.G."/>
            <person name="Floudas D."/>
            <person name="Copeland A."/>
            <person name="Barry K.W."/>
            <person name="Cichocki N."/>
            <person name="Veneault-Fourrey C."/>
            <person name="LaButti K."/>
            <person name="Lindquist E.A."/>
            <person name="Lipzen A."/>
            <person name="Lundell T."/>
            <person name="Morin E."/>
            <person name="Murat C."/>
            <person name="Sun H."/>
            <person name="Tunlid A."/>
            <person name="Henrissat B."/>
            <person name="Grigoriev I.V."/>
            <person name="Hibbett D.S."/>
            <person name="Martin F."/>
            <person name="Nordberg H.P."/>
            <person name="Cantor M.N."/>
            <person name="Hua S.X."/>
        </authorList>
    </citation>
    <scope>NUCLEOTIDE SEQUENCE [LARGE SCALE GENOMIC DNA]</scope>
    <source>
        <strain evidence="2 3">ATCC 200175</strain>
    </source>
</reference>
<feature type="region of interest" description="Disordered" evidence="1">
    <location>
        <begin position="22"/>
        <end position="111"/>
    </location>
</feature>
<feature type="region of interest" description="Disordered" evidence="1">
    <location>
        <begin position="139"/>
        <end position="177"/>
    </location>
</feature>
<organism evidence="2 3">
    <name type="scientific">Paxillus involutus ATCC 200175</name>
    <dbReference type="NCBI Taxonomy" id="664439"/>
    <lineage>
        <taxon>Eukaryota</taxon>
        <taxon>Fungi</taxon>
        <taxon>Dikarya</taxon>
        <taxon>Basidiomycota</taxon>
        <taxon>Agaricomycotina</taxon>
        <taxon>Agaricomycetes</taxon>
        <taxon>Agaricomycetidae</taxon>
        <taxon>Boletales</taxon>
        <taxon>Paxilineae</taxon>
        <taxon>Paxillaceae</taxon>
        <taxon>Paxillus</taxon>
    </lineage>
</organism>
<feature type="compositionally biased region" description="Basic and acidic residues" evidence="1">
    <location>
        <begin position="49"/>
        <end position="58"/>
    </location>
</feature>
<evidence type="ECO:0000313" key="2">
    <source>
        <dbReference type="EMBL" id="KIJ09982.1"/>
    </source>
</evidence>
<protein>
    <submittedName>
        <fullName evidence="2">Uncharacterized protein</fullName>
    </submittedName>
</protein>
<dbReference type="HOGENOM" id="CLU_1518362_0_0_1"/>
<accession>A0A0C9TQC5</accession>
<dbReference type="EMBL" id="KN819423">
    <property type="protein sequence ID" value="KIJ09982.1"/>
    <property type="molecule type" value="Genomic_DNA"/>
</dbReference>